<keyword evidence="5 7" id="KW-1133">Transmembrane helix</keyword>
<dbReference type="EMBL" id="JQAT01000002">
    <property type="protein sequence ID" value="KRN28894.1"/>
    <property type="molecule type" value="Genomic_DNA"/>
</dbReference>
<evidence type="ECO:0000259" key="8">
    <source>
        <dbReference type="PROSITE" id="PS50928"/>
    </source>
</evidence>
<dbReference type="GO" id="GO:0030313">
    <property type="term" value="C:cell envelope"/>
    <property type="evidence" value="ECO:0007669"/>
    <property type="project" value="UniProtKB-SubCell"/>
</dbReference>
<comment type="caution">
    <text evidence="10">The sequence shown here is derived from an EMBL/GenBank/DDBJ whole genome shotgun (WGS) entry which is preliminary data.</text>
</comment>
<dbReference type="PROSITE" id="PS50928">
    <property type="entry name" value="ABC_TM1"/>
    <property type="match status" value="1"/>
</dbReference>
<dbReference type="PATRIC" id="fig|81857.3.peg.1108"/>
<evidence type="ECO:0000256" key="4">
    <source>
        <dbReference type="ARBA" id="ARBA00022692"/>
    </source>
</evidence>
<evidence type="ECO:0000313" key="11">
    <source>
        <dbReference type="Proteomes" id="UP000051645"/>
    </source>
</evidence>
<comment type="subcellular location">
    <subcellularLocation>
        <location evidence="2">Cell envelope</location>
    </subcellularLocation>
    <subcellularLocation>
        <location evidence="7">Cell membrane</location>
        <topology evidence="7">Multi-pass membrane protein</topology>
    </subcellularLocation>
    <subcellularLocation>
        <location evidence="1">Membrane</location>
        <topology evidence="1">Multi-pass membrane protein</topology>
    </subcellularLocation>
</comment>
<evidence type="ECO:0000313" key="10">
    <source>
        <dbReference type="EMBL" id="KRN32696.1"/>
    </source>
</evidence>
<keyword evidence="11" id="KW-1185">Reference proteome</keyword>
<dbReference type="Proteomes" id="UP000051751">
    <property type="component" value="Unassembled WGS sequence"/>
</dbReference>
<keyword evidence="3 7" id="KW-0813">Transport</keyword>
<evidence type="ECO:0000256" key="3">
    <source>
        <dbReference type="ARBA" id="ARBA00022448"/>
    </source>
</evidence>
<dbReference type="Proteomes" id="UP000051645">
    <property type="component" value="Unassembled WGS sequence"/>
</dbReference>
<evidence type="ECO:0000313" key="12">
    <source>
        <dbReference type="Proteomes" id="UP000051751"/>
    </source>
</evidence>
<reference evidence="11 12" key="1">
    <citation type="journal article" date="2015" name="Genome Announc.">
        <title>Expanding the biotechnology potential of lactobacilli through comparative genomics of 213 strains and associated genera.</title>
        <authorList>
            <person name="Sun Z."/>
            <person name="Harris H.M."/>
            <person name="McCann A."/>
            <person name="Guo C."/>
            <person name="Argimon S."/>
            <person name="Zhang W."/>
            <person name="Yang X."/>
            <person name="Jeffery I.B."/>
            <person name="Cooney J.C."/>
            <person name="Kagawa T.F."/>
            <person name="Liu W."/>
            <person name="Song Y."/>
            <person name="Salvetti E."/>
            <person name="Wrobel A."/>
            <person name="Rasinkangas P."/>
            <person name="Parkhill J."/>
            <person name="Rea M.C."/>
            <person name="O'Sullivan O."/>
            <person name="Ritari J."/>
            <person name="Douillard F.P."/>
            <person name="Paul Ross R."/>
            <person name="Yang R."/>
            <person name="Briner A.E."/>
            <person name="Felis G.E."/>
            <person name="de Vos W.M."/>
            <person name="Barrangou R."/>
            <person name="Klaenhammer T.R."/>
            <person name="Caufield P.W."/>
            <person name="Cui Y."/>
            <person name="Zhang H."/>
            <person name="O'Toole P.W."/>
        </authorList>
    </citation>
    <scope>NUCLEOTIDE SEQUENCE [LARGE SCALE GENOMIC DNA]</scope>
    <source>
        <strain evidence="9 12">ATCC BAA-66</strain>
        <strain evidence="10 11">DSM 13344</strain>
    </source>
</reference>
<dbReference type="EMBL" id="JQAZ01000002">
    <property type="protein sequence ID" value="KRN32696.1"/>
    <property type="molecule type" value="Genomic_DNA"/>
</dbReference>
<name>A0A0R2FWY7_9LACO</name>
<dbReference type="NCBIfam" id="TIGR01097">
    <property type="entry name" value="PhnE"/>
    <property type="match status" value="1"/>
</dbReference>
<feature type="transmembrane region" description="Helical" evidence="7">
    <location>
        <begin position="219"/>
        <end position="238"/>
    </location>
</feature>
<dbReference type="Gene3D" id="1.10.3720.10">
    <property type="entry name" value="MetI-like"/>
    <property type="match status" value="1"/>
</dbReference>
<keyword evidence="4 7" id="KW-0812">Transmembrane</keyword>
<dbReference type="PANTHER" id="PTHR30043">
    <property type="entry name" value="PHOSPHONATES TRANSPORT SYSTEM PERMEASE PROTEIN"/>
    <property type="match status" value="1"/>
</dbReference>
<proteinExistence type="inferred from homology"/>
<comment type="similarity">
    <text evidence="7">Belongs to the binding-protein-dependent transport system permease family.</text>
</comment>
<dbReference type="Pfam" id="PF00528">
    <property type="entry name" value="BPD_transp_1"/>
    <property type="match status" value="1"/>
</dbReference>
<evidence type="ECO:0000256" key="5">
    <source>
        <dbReference type="ARBA" id="ARBA00022989"/>
    </source>
</evidence>
<dbReference type="PANTHER" id="PTHR30043:SF8">
    <property type="entry name" value="ABC TRANSPORTER, PERMEASE PROTEIN CC0363, PUTATIVE-RELATED"/>
    <property type="match status" value="1"/>
</dbReference>
<dbReference type="InterPro" id="IPR000515">
    <property type="entry name" value="MetI-like"/>
</dbReference>
<evidence type="ECO:0000256" key="7">
    <source>
        <dbReference type="RuleBase" id="RU363032"/>
    </source>
</evidence>
<dbReference type="RefSeq" id="WP_236698022.1">
    <property type="nucleotide sequence ID" value="NZ_JQAT01000002.1"/>
</dbReference>
<feature type="transmembrane region" description="Helical" evidence="7">
    <location>
        <begin position="80"/>
        <end position="106"/>
    </location>
</feature>
<accession>A0A0R2FWY7</accession>
<feature type="domain" description="ABC transmembrane type-1" evidence="8">
    <location>
        <begin position="80"/>
        <end position="264"/>
    </location>
</feature>
<feature type="transmembrane region" description="Helical" evidence="7">
    <location>
        <begin position="20"/>
        <end position="36"/>
    </location>
</feature>
<keyword evidence="6 7" id="KW-0472">Membrane</keyword>
<evidence type="ECO:0000256" key="6">
    <source>
        <dbReference type="ARBA" id="ARBA00023136"/>
    </source>
</evidence>
<dbReference type="InterPro" id="IPR005769">
    <property type="entry name" value="PhnE/PtxC"/>
</dbReference>
<gene>
    <name evidence="9" type="ORF">IV38_GL001102</name>
    <name evidence="10" type="ORF">IV40_GL000751</name>
</gene>
<evidence type="ECO:0000313" key="9">
    <source>
        <dbReference type="EMBL" id="KRN28894.1"/>
    </source>
</evidence>
<protein>
    <recommendedName>
        <fullName evidence="8">ABC transmembrane type-1 domain-containing protein</fullName>
    </recommendedName>
</protein>
<sequence>MMTTTTIDQSVRKGRWQYRVQWLFWGALVIGLYVWAGKGLQFSGVQASAADVSKSILHGILNPDWRYVYNGSGEDLTSEIIQTIAIAFLGTFISAFISIPFAFWAARTEKGKWHLRSTSGKFVLTLIRTFPEIVLAIMFIKSVGPGSYAGVLAVGVHSIGMLGKLFSEGIEEMDRGPEEALVSVGGNRTEVLCLATLPTLLPEFISYTLYRFEISVRSASILGMIGAGGIGTPLIFAIQTRSWSRVGIILIGIVVMVMGIDWLSGQLRKKLA</sequence>
<feature type="transmembrane region" description="Helical" evidence="7">
    <location>
        <begin position="244"/>
        <end position="263"/>
    </location>
</feature>
<organism evidence="10 11">
    <name type="scientific">Lactobacillus selangorensis</name>
    <dbReference type="NCBI Taxonomy" id="81857"/>
    <lineage>
        <taxon>Bacteria</taxon>
        <taxon>Bacillati</taxon>
        <taxon>Bacillota</taxon>
        <taxon>Bacilli</taxon>
        <taxon>Lactobacillales</taxon>
        <taxon>Lactobacillaceae</taxon>
        <taxon>Lactobacillus</taxon>
    </lineage>
</organism>
<dbReference type="CDD" id="cd06261">
    <property type="entry name" value="TM_PBP2"/>
    <property type="match status" value="1"/>
</dbReference>
<dbReference type="GO" id="GO:0015416">
    <property type="term" value="F:ABC-type phosphonate transporter activity"/>
    <property type="evidence" value="ECO:0007669"/>
    <property type="project" value="InterPro"/>
</dbReference>
<dbReference type="GO" id="GO:0005886">
    <property type="term" value="C:plasma membrane"/>
    <property type="evidence" value="ECO:0007669"/>
    <property type="project" value="UniProtKB-SubCell"/>
</dbReference>
<dbReference type="InterPro" id="IPR035906">
    <property type="entry name" value="MetI-like_sf"/>
</dbReference>
<dbReference type="AlphaFoldDB" id="A0A0R2FWY7"/>
<dbReference type="SUPFAM" id="SSF161098">
    <property type="entry name" value="MetI-like"/>
    <property type="match status" value="1"/>
</dbReference>
<evidence type="ECO:0000256" key="2">
    <source>
        <dbReference type="ARBA" id="ARBA00004196"/>
    </source>
</evidence>
<dbReference type="STRING" id="81857.IV38_GL001102"/>
<evidence type="ECO:0000256" key="1">
    <source>
        <dbReference type="ARBA" id="ARBA00004141"/>
    </source>
</evidence>